<feature type="domain" description="TadE-like" evidence="2">
    <location>
        <begin position="13"/>
        <end position="55"/>
    </location>
</feature>
<evidence type="ECO:0000259" key="2">
    <source>
        <dbReference type="Pfam" id="PF07811"/>
    </source>
</evidence>
<comment type="caution">
    <text evidence="3">The sequence shown here is derived from an EMBL/GenBank/DDBJ whole genome shotgun (WGS) entry which is preliminary data.</text>
</comment>
<keyword evidence="1" id="KW-0812">Transmembrane</keyword>
<sequence>MKTPSRTRHGERGTALVELALITPILLLLTFITTEFGRAMYEYNAVTKSTRDAVRYLSVQTPGTHVAEARNLLVYGNTAGTGSPLARGLSLANVPSGSCCTWQSAGSDPIITTVTVRISSYTFHSLFPSVMGVVLTGANGNIVFSEISATMRAPS</sequence>
<reference evidence="3 4" key="1">
    <citation type="submission" date="2014-12" db="EMBL/GenBank/DDBJ databases">
        <title>16Stimator: statistical estimation of ribosomal gene copy numbers from draft genome assemblies.</title>
        <authorList>
            <person name="Perisin M.A."/>
            <person name="Vetter M."/>
            <person name="Gilbert J.A."/>
            <person name="Bergelson J."/>
        </authorList>
    </citation>
    <scope>NUCLEOTIDE SEQUENCE [LARGE SCALE GENOMIC DNA]</scope>
    <source>
        <strain evidence="3 4">MEDvA23</strain>
    </source>
</reference>
<dbReference type="InterPro" id="IPR012495">
    <property type="entry name" value="TadE-like_dom"/>
</dbReference>
<dbReference type="AlphaFoldDB" id="A0A0D0KJ49"/>
<feature type="transmembrane region" description="Helical" evidence="1">
    <location>
        <begin position="12"/>
        <end position="32"/>
    </location>
</feature>
<keyword evidence="1" id="KW-0472">Membrane</keyword>
<name>A0A0D0KJ49_VARPD</name>
<evidence type="ECO:0000256" key="1">
    <source>
        <dbReference type="SAM" id="Phobius"/>
    </source>
</evidence>
<evidence type="ECO:0000313" key="3">
    <source>
        <dbReference type="EMBL" id="KIQ26147.1"/>
    </source>
</evidence>
<evidence type="ECO:0000313" key="4">
    <source>
        <dbReference type="Proteomes" id="UP000032067"/>
    </source>
</evidence>
<proteinExistence type="predicted"/>
<dbReference type="Proteomes" id="UP000032067">
    <property type="component" value="Unassembled WGS sequence"/>
</dbReference>
<gene>
    <name evidence="3" type="ORF">RT97_22935</name>
</gene>
<dbReference type="OrthoDB" id="7026216at2"/>
<accession>A0A0D0KJ49</accession>
<keyword evidence="1" id="KW-1133">Transmembrane helix</keyword>
<dbReference type="Pfam" id="PF07811">
    <property type="entry name" value="TadE"/>
    <property type="match status" value="1"/>
</dbReference>
<dbReference type="EMBL" id="JXQQ01000061">
    <property type="protein sequence ID" value="KIQ26147.1"/>
    <property type="molecule type" value="Genomic_DNA"/>
</dbReference>
<organism evidence="3 4">
    <name type="scientific">Variovorax paradoxus</name>
    <dbReference type="NCBI Taxonomy" id="34073"/>
    <lineage>
        <taxon>Bacteria</taxon>
        <taxon>Pseudomonadati</taxon>
        <taxon>Pseudomonadota</taxon>
        <taxon>Betaproteobacteria</taxon>
        <taxon>Burkholderiales</taxon>
        <taxon>Comamonadaceae</taxon>
        <taxon>Variovorax</taxon>
    </lineage>
</organism>
<dbReference type="RefSeq" id="WP_042581141.1">
    <property type="nucleotide sequence ID" value="NZ_JXQQ01000061.1"/>
</dbReference>
<protein>
    <submittedName>
        <fullName evidence="3">Pilus assembly protein TadE</fullName>
    </submittedName>
</protein>